<keyword evidence="2" id="KW-1185">Reference proteome</keyword>
<dbReference type="Proteomes" id="UP000054843">
    <property type="component" value="Unassembled WGS sequence"/>
</dbReference>
<comment type="caution">
    <text evidence="1">The sequence shown here is derived from an EMBL/GenBank/DDBJ whole genome shotgun (WGS) entry which is preliminary data.</text>
</comment>
<dbReference type="EMBL" id="JYDO01000085">
    <property type="protein sequence ID" value="KRZ72062.1"/>
    <property type="molecule type" value="Genomic_DNA"/>
</dbReference>
<accession>A0A0V1MLF2</accession>
<dbReference type="AlphaFoldDB" id="A0A0V1MLF2"/>
<sequence length="85" mass="9678">MQTGAKRPVKTMWIKNLHQSALGSYNWSNRSRWQLVGRDWKLAGSGQNFSIKVATTLDQYKAEGGLVAVLKKKLIQESCIRSYHL</sequence>
<proteinExistence type="predicted"/>
<reference evidence="1 2" key="1">
    <citation type="submission" date="2015-01" db="EMBL/GenBank/DDBJ databases">
        <title>Evolution of Trichinella species and genotypes.</title>
        <authorList>
            <person name="Korhonen P.K."/>
            <person name="Edoardo P."/>
            <person name="Giuseppe L.R."/>
            <person name="Gasser R.B."/>
        </authorList>
    </citation>
    <scope>NUCLEOTIDE SEQUENCE [LARGE SCALE GENOMIC DNA]</scope>
    <source>
        <strain evidence="1">ISS1980</strain>
    </source>
</reference>
<evidence type="ECO:0000313" key="1">
    <source>
        <dbReference type="EMBL" id="KRZ72062.1"/>
    </source>
</evidence>
<evidence type="ECO:0000313" key="2">
    <source>
        <dbReference type="Proteomes" id="UP000054843"/>
    </source>
</evidence>
<protein>
    <submittedName>
        <fullName evidence="1">Uncharacterized protein</fullName>
    </submittedName>
</protein>
<name>A0A0V1MLF2_9BILA</name>
<gene>
    <name evidence="1" type="ORF">T10_2313</name>
</gene>
<organism evidence="1 2">
    <name type="scientific">Trichinella papuae</name>
    <dbReference type="NCBI Taxonomy" id="268474"/>
    <lineage>
        <taxon>Eukaryota</taxon>
        <taxon>Metazoa</taxon>
        <taxon>Ecdysozoa</taxon>
        <taxon>Nematoda</taxon>
        <taxon>Enoplea</taxon>
        <taxon>Dorylaimia</taxon>
        <taxon>Trichinellida</taxon>
        <taxon>Trichinellidae</taxon>
        <taxon>Trichinella</taxon>
    </lineage>
</organism>